<dbReference type="SUPFAM" id="SSF53955">
    <property type="entry name" value="Lysozyme-like"/>
    <property type="match status" value="1"/>
</dbReference>
<accession>A0A168EKP7</accession>
<dbReference type="InterPro" id="IPR023346">
    <property type="entry name" value="Lysozyme-like_dom_sf"/>
</dbReference>
<dbReference type="Pfam" id="PF00182">
    <property type="entry name" value="Glyco_hydro_19"/>
    <property type="match status" value="1"/>
</dbReference>
<comment type="caution">
    <text evidence="4">The sequence shown here is derived from an EMBL/GenBank/DDBJ whole genome shotgun (WGS) entry which is preliminary data.</text>
</comment>
<keyword evidence="2" id="KW-1015">Disulfide bond</keyword>
<organism evidence="4 5">
    <name type="scientific">Paenibacillus glacialis</name>
    <dbReference type="NCBI Taxonomy" id="494026"/>
    <lineage>
        <taxon>Bacteria</taxon>
        <taxon>Bacillati</taxon>
        <taxon>Bacillota</taxon>
        <taxon>Bacilli</taxon>
        <taxon>Bacillales</taxon>
        <taxon>Paenibacillaceae</taxon>
        <taxon>Paenibacillus</taxon>
    </lineage>
</organism>
<protein>
    <recommendedName>
        <fullName evidence="3">Glycoside hydrolase family 19 catalytic domain-containing protein</fullName>
    </recommendedName>
</protein>
<evidence type="ECO:0000256" key="2">
    <source>
        <dbReference type="ARBA" id="ARBA00023157"/>
    </source>
</evidence>
<keyword evidence="1" id="KW-0611">Plant defense</keyword>
<reference evidence="4 5" key="1">
    <citation type="submission" date="2016-03" db="EMBL/GenBank/DDBJ databases">
        <title>Draft genome sequence of Paenibacillus glacialis DSM 22343.</title>
        <authorList>
            <person name="Shin S.-K."/>
            <person name="Yi H."/>
        </authorList>
    </citation>
    <scope>NUCLEOTIDE SEQUENCE [LARGE SCALE GENOMIC DNA]</scope>
    <source>
        <strain evidence="4 5">DSM 22343</strain>
    </source>
</reference>
<keyword evidence="5" id="KW-1185">Reference proteome</keyword>
<feature type="domain" description="Glycoside hydrolase family 19 catalytic" evidence="3">
    <location>
        <begin position="226"/>
        <end position="368"/>
    </location>
</feature>
<dbReference type="GO" id="GO:0006952">
    <property type="term" value="P:defense response"/>
    <property type="evidence" value="ECO:0007669"/>
    <property type="project" value="UniProtKB-KW"/>
</dbReference>
<evidence type="ECO:0000313" key="5">
    <source>
        <dbReference type="Proteomes" id="UP000076967"/>
    </source>
</evidence>
<dbReference type="RefSeq" id="WP_068537177.1">
    <property type="nucleotide sequence ID" value="NZ_LVJH01000061.1"/>
</dbReference>
<dbReference type="CDD" id="cd00325">
    <property type="entry name" value="chitinase_GH19"/>
    <property type="match status" value="1"/>
</dbReference>
<dbReference type="Proteomes" id="UP000076967">
    <property type="component" value="Unassembled WGS sequence"/>
</dbReference>
<evidence type="ECO:0000259" key="3">
    <source>
        <dbReference type="Pfam" id="PF00182"/>
    </source>
</evidence>
<dbReference type="InterPro" id="IPR000726">
    <property type="entry name" value="Glyco_hydro_19_cat"/>
</dbReference>
<dbReference type="PANTHER" id="PTHR22595:SF79">
    <property type="entry name" value="CHITINASE 12"/>
    <property type="match status" value="1"/>
</dbReference>
<dbReference type="EMBL" id="LVJH01000061">
    <property type="protein sequence ID" value="OAB35286.1"/>
    <property type="molecule type" value="Genomic_DNA"/>
</dbReference>
<dbReference type="Gene3D" id="3.30.20.10">
    <property type="entry name" value="Endochitinase, domain 2"/>
    <property type="match status" value="1"/>
</dbReference>
<name>A0A168EKP7_9BACL</name>
<dbReference type="GO" id="GO:0004568">
    <property type="term" value="F:chitinase activity"/>
    <property type="evidence" value="ECO:0007669"/>
    <property type="project" value="InterPro"/>
</dbReference>
<dbReference type="GO" id="GO:0006032">
    <property type="term" value="P:chitin catabolic process"/>
    <property type="evidence" value="ECO:0007669"/>
    <property type="project" value="InterPro"/>
</dbReference>
<dbReference type="AlphaFoldDB" id="A0A168EKP7"/>
<evidence type="ECO:0000313" key="4">
    <source>
        <dbReference type="EMBL" id="OAB35286.1"/>
    </source>
</evidence>
<dbReference type="STRING" id="494026.PGLA_22025"/>
<dbReference type="GO" id="GO:0016998">
    <property type="term" value="P:cell wall macromolecule catabolic process"/>
    <property type="evidence" value="ECO:0007669"/>
    <property type="project" value="InterPro"/>
</dbReference>
<dbReference type="Gene3D" id="1.10.530.10">
    <property type="match status" value="1"/>
</dbReference>
<dbReference type="PANTHER" id="PTHR22595">
    <property type="entry name" value="CHITINASE-RELATED"/>
    <property type="match status" value="1"/>
</dbReference>
<proteinExistence type="predicted"/>
<sequence>MKCTRVLTDSQITSLWGGIDPQFSPGNAMAAVQSALPQTEYEALFPMRIGTPAWHTFAASKPYYKPGQVDYYSYSNLISAVSGVANIKYKLENRQGSTSSWNNRVFRLDKTTKTETLIYQDADFNASWNLTVPIISQIVDFGTFIKEGTAVNRKRELAAFLSNIAHETSGSWASGNKSGWGVIRNRLVSVLLAFRPLKSMSPNTEESQDSTPLYWNEEIPYITNTKIAYVDTHAEFLPVPGKSYHGRGPIQLSWNNNYGLFSGIIYGNPNTLLQQPELIINDGKLGFMTAILFWMTPQPPKPSAHDVIVGNWTPSESDISKGLTSAGYGVTIMIINGGIEGNKDETDYRVGHRVSHYRNITRRMGVNITGEKLNTLGMSPF</sequence>
<gene>
    <name evidence="4" type="ORF">PGLA_22025</name>
</gene>
<evidence type="ECO:0000256" key="1">
    <source>
        <dbReference type="ARBA" id="ARBA00022821"/>
    </source>
</evidence>